<dbReference type="HOGENOM" id="CLU_1493026_0_0_2"/>
<dbReference type="eggNOG" id="arCOG05557">
    <property type="taxonomic scope" value="Archaea"/>
</dbReference>
<keyword evidence="1" id="KW-1133">Transmembrane helix</keyword>
<reference evidence="2 3" key="1">
    <citation type="journal article" date="2012" name="J. Bacteriol.">
        <title>Complete genome sequence of strain 1860, a crenarchaeon of the genus pyrobaculum able to grow with various electron acceptors.</title>
        <authorList>
            <person name="Mardanov A.V."/>
            <person name="Gumerov V.M."/>
            <person name="Slobodkina G.B."/>
            <person name="Beletsky A.V."/>
            <person name="Bonch-Osmolovskaya E.A."/>
            <person name="Ravin N.V."/>
            <person name="Skryabin K.G."/>
        </authorList>
    </citation>
    <scope>NUCLEOTIDE SEQUENCE [LARGE SCALE GENOMIC DNA]</scope>
    <source>
        <strain evidence="2 3">1860</strain>
    </source>
</reference>
<gene>
    <name evidence="2" type="ORF">P186_0378</name>
</gene>
<dbReference type="BioCyc" id="PSP1104324:GJSN-367-MONOMER"/>
<protein>
    <submittedName>
        <fullName evidence="2">Uncharacterized protein</fullName>
    </submittedName>
</protein>
<dbReference type="AlphaFoldDB" id="G7VGC1"/>
<dbReference type="EMBL" id="CP003098">
    <property type="protein sequence ID" value="AET31832.1"/>
    <property type="molecule type" value="Genomic_DNA"/>
</dbReference>
<proteinExistence type="predicted"/>
<accession>G7VGC1</accession>
<name>G7VGC1_9CREN</name>
<organism evidence="2 3">
    <name type="scientific">Pyrobaculum ferrireducens</name>
    <dbReference type="NCBI Taxonomy" id="1104324"/>
    <lineage>
        <taxon>Archaea</taxon>
        <taxon>Thermoproteota</taxon>
        <taxon>Thermoprotei</taxon>
        <taxon>Thermoproteales</taxon>
        <taxon>Thermoproteaceae</taxon>
        <taxon>Pyrobaculum</taxon>
    </lineage>
</organism>
<sequence>MLSEYIARRVAEIHEKTYHRLVVALAVTSTTSVMFSGIALFFNPAYKYIALAVLALGIMVSKRILRAGERKIRKILTHFDRELLAQRYTAVLKDRYDPRDYIARIFTEPHIDDPVISGERKRLKAAQSLFAQGYTSLRTRNRLVILVTASSIILPHVLISQDIEIIIFTLVLVILSLEKRLV</sequence>
<dbReference type="STRING" id="1104324.P186_0378"/>
<dbReference type="GeneID" id="11594643"/>
<feature type="transmembrane region" description="Helical" evidence="1">
    <location>
        <begin position="21"/>
        <end position="42"/>
    </location>
</feature>
<dbReference type="RefSeq" id="WP_014287660.1">
    <property type="nucleotide sequence ID" value="NC_016645.1"/>
</dbReference>
<dbReference type="OrthoDB" id="29219at2157"/>
<evidence type="ECO:0000313" key="3">
    <source>
        <dbReference type="Proteomes" id="UP000005867"/>
    </source>
</evidence>
<keyword evidence="3" id="KW-1185">Reference proteome</keyword>
<keyword evidence="1" id="KW-0472">Membrane</keyword>
<evidence type="ECO:0000256" key="1">
    <source>
        <dbReference type="SAM" id="Phobius"/>
    </source>
</evidence>
<feature type="transmembrane region" description="Helical" evidence="1">
    <location>
        <begin position="143"/>
        <end position="159"/>
    </location>
</feature>
<evidence type="ECO:0000313" key="2">
    <source>
        <dbReference type="EMBL" id="AET31832.1"/>
    </source>
</evidence>
<dbReference type="KEGG" id="pyr:P186_0378"/>
<keyword evidence="1" id="KW-0812">Transmembrane</keyword>
<feature type="transmembrane region" description="Helical" evidence="1">
    <location>
        <begin position="165"/>
        <end position="181"/>
    </location>
</feature>
<feature type="transmembrane region" description="Helical" evidence="1">
    <location>
        <begin position="48"/>
        <end position="65"/>
    </location>
</feature>
<dbReference type="Proteomes" id="UP000005867">
    <property type="component" value="Chromosome"/>
</dbReference>